<dbReference type="OrthoDB" id="504981at2"/>
<evidence type="ECO:0000313" key="4">
    <source>
        <dbReference type="Proteomes" id="UP000237846"/>
    </source>
</evidence>
<keyword evidence="4" id="KW-1185">Reference proteome</keyword>
<evidence type="ECO:0000256" key="1">
    <source>
        <dbReference type="SAM" id="SignalP"/>
    </source>
</evidence>
<dbReference type="Pfam" id="PF08450">
    <property type="entry name" value="SGL"/>
    <property type="match status" value="1"/>
</dbReference>
<dbReference type="InterPro" id="IPR013658">
    <property type="entry name" value="SGL"/>
</dbReference>
<feature type="chain" id="PRO_5015609875" evidence="1">
    <location>
        <begin position="30"/>
        <end position="333"/>
    </location>
</feature>
<dbReference type="RefSeq" id="WP_106243439.1">
    <property type="nucleotide sequence ID" value="NZ_PVZC01000002.1"/>
</dbReference>
<organism evidence="3 4">
    <name type="scientific">Allonocardiopsis opalescens</name>
    <dbReference type="NCBI Taxonomy" id="1144618"/>
    <lineage>
        <taxon>Bacteria</taxon>
        <taxon>Bacillati</taxon>
        <taxon>Actinomycetota</taxon>
        <taxon>Actinomycetes</taxon>
        <taxon>Streptosporangiales</taxon>
        <taxon>Allonocardiopsis</taxon>
    </lineage>
</organism>
<sequence length="333" mass="35774">MRVTPRRAGRLLTAALASIALCAAAPAAAAGTTGWARPDSYTVPGDDAFPEGIARHTGTPYFYVGSTTDGTVYRGHVRSEEMSEFLPGGADGRTTALGMKVDRFGRLIVAGGATGSVWVYSTRTGELLHEFTAEHPEVFLNDVVVAPDGDVYVTDSFQPYIYRIGAEQLHGRSTRSAPLSVFADLHGTPVEYQEGFNVNGIAATPDGRYLLIADANDSALYRVPVRGGEVVEIDLGEDVVTGDGLLLRAGTLYAVSRVDGNGAVVNVVRLRDRYTEGELLRRVTDPGLLSPSTAAFDDQGDMLVVNFQFGATDPELPFTVSRLSRWELGSPWW</sequence>
<feature type="signal peptide" evidence="1">
    <location>
        <begin position="1"/>
        <end position="29"/>
    </location>
</feature>
<evidence type="ECO:0000259" key="2">
    <source>
        <dbReference type="Pfam" id="PF08450"/>
    </source>
</evidence>
<evidence type="ECO:0000313" key="3">
    <source>
        <dbReference type="EMBL" id="PRY01024.1"/>
    </source>
</evidence>
<dbReference type="PANTHER" id="PTHR31460:SF3">
    <property type="entry name" value="MESOCENTIN"/>
    <property type="match status" value="1"/>
</dbReference>
<proteinExistence type="predicted"/>
<dbReference type="InterPro" id="IPR053224">
    <property type="entry name" value="Sensory_adhesion_molecule"/>
</dbReference>
<dbReference type="Gene3D" id="2.120.10.30">
    <property type="entry name" value="TolB, C-terminal domain"/>
    <property type="match status" value="2"/>
</dbReference>
<dbReference type="SUPFAM" id="SSF63829">
    <property type="entry name" value="Calcium-dependent phosphotriesterase"/>
    <property type="match status" value="1"/>
</dbReference>
<reference evidence="3 4" key="1">
    <citation type="submission" date="2018-03" db="EMBL/GenBank/DDBJ databases">
        <title>Genomic Encyclopedia of Archaeal and Bacterial Type Strains, Phase II (KMG-II): from individual species to whole genera.</title>
        <authorList>
            <person name="Goeker M."/>
        </authorList>
    </citation>
    <scope>NUCLEOTIDE SEQUENCE [LARGE SCALE GENOMIC DNA]</scope>
    <source>
        <strain evidence="3 4">DSM 45601</strain>
    </source>
</reference>
<dbReference type="Proteomes" id="UP000237846">
    <property type="component" value="Unassembled WGS sequence"/>
</dbReference>
<keyword evidence="1" id="KW-0732">Signal</keyword>
<comment type="caution">
    <text evidence="3">The sequence shown here is derived from an EMBL/GenBank/DDBJ whole genome shotgun (WGS) entry which is preliminary data.</text>
</comment>
<gene>
    <name evidence="3" type="ORF">CLV72_102660</name>
</gene>
<dbReference type="AlphaFoldDB" id="A0A2T0QAZ3"/>
<protein>
    <submittedName>
        <fullName evidence="3">Sugar lactone lactonase YvrE</fullName>
    </submittedName>
</protein>
<name>A0A2T0QAZ3_9ACTN</name>
<accession>A0A2T0QAZ3</accession>
<feature type="domain" description="SMP-30/Gluconolactonase/LRE-like region" evidence="2">
    <location>
        <begin position="66"/>
        <end position="301"/>
    </location>
</feature>
<dbReference type="PANTHER" id="PTHR31460">
    <property type="match status" value="1"/>
</dbReference>
<dbReference type="EMBL" id="PVZC01000002">
    <property type="protein sequence ID" value="PRY01024.1"/>
    <property type="molecule type" value="Genomic_DNA"/>
</dbReference>
<dbReference type="InterPro" id="IPR011042">
    <property type="entry name" value="6-blade_b-propeller_TolB-like"/>
</dbReference>